<evidence type="ECO:0000313" key="2">
    <source>
        <dbReference type="EMBL" id="GAV73873.1"/>
    </source>
</evidence>
<dbReference type="InterPro" id="IPR026960">
    <property type="entry name" value="RVT-Znf"/>
</dbReference>
<reference evidence="3" key="1">
    <citation type="submission" date="2016-04" db="EMBL/GenBank/DDBJ databases">
        <title>Cephalotus genome sequencing.</title>
        <authorList>
            <person name="Fukushima K."/>
            <person name="Hasebe M."/>
            <person name="Fang X."/>
        </authorList>
    </citation>
    <scope>NUCLEOTIDE SEQUENCE [LARGE SCALE GENOMIC DNA]</scope>
    <source>
        <strain evidence="3">cv. St1</strain>
    </source>
</reference>
<protein>
    <submittedName>
        <fullName evidence="2">Zf-RVT domain-containing protein</fullName>
    </submittedName>
</protein>
<dbReference type="EMBL" id="BDDD01001162">
    <property type="protein sequence ID" value="GAV73873.1"/>
    <property type="molecule type" value="Genomic_DNA"/>
</dbReference>
<evidence type="ECO:0000259" key="1">
    <source>
        <dbReference type="Pfam" id="PF13966"/>
    </source>
</evidence>
<dbReference type="InParanoid" id="A0A1Q3C1G6"/>
<name>A0A1Q3C1G6_CEPFO</name>
<comment type="caution">
    <text evidence="2">The sequence shown here is derived from an EMBL/GenBank/DDBJ whole genome shotgun (WGS) entry which is preliminary data.</text>
</comment>
<keyword evidence="3" id="KW-1185">Reference proteome</keyword>
<dbReference type="Pfam" id="PF13966">
    <property type="entry name" value="zf-RVT"/>
    <property type="match status" value="1"/>
</dbReference>
<sequence length="165" mass="19546">FSCKAAWQGVRHILPKVAWVDIVWFLDCIPKHSFFLWLTLHNAHRTTNKLRKYGVVVDNQCLFGCGGLESIDHLFRGCKFIAGVWNNNLCKCGFIRVYRPWLEEVVWVTDRLRGRDIKGWTSRVALAAAIYFCWTERNNRVFRNEYQDIVTPQFSVPYHKDKHIW</sequence>
<dbReference type="Proteomes" id="UP000187406">
    <property type="component" value="Unassembled WGS sequence"/>
</dbReference>
<evidence type="ECO:0000313" key="3">
    <source>
        <dbReference type="Proteomes" id="UP000187406"/>
    </source>
</evidence>
<feature type="non-terminal residue" evidence="2">
    <location>
        <position position="1"/>
    </location>
</feature>
<organism evidence="2 3">
    <name type="scientific">Cephalotus follicularis</name>
    <name type="common">Albany pitcher plant</name>
    <dbReference type="NCBI Taxonomy" id="3775"/>
    <lineage>
        <taxon>Eukaryota</taxon>
        <taxon>Viridiplantae</taxon>
        <taxon>Streptophyta</taxon>
        <taxon>Embryophyta</taxon>
        <taxon>Tracheophyta</taxon>
        <taxon>Spermatophyta</taxon>
        <taxon>Magnoliopsida</taxon>
        <taxon>eudicotyledons</taxon>
        <taxon>Gunneridae</taxon>
        <taxon>Pentapetalae</taxon>
        <taxon>rosids</taxon>
        <taxon>fabids</taxon>
        <taxon>Oxalidales</taxon>
        <taxon>Cephalotaceae</taxon>
        <taxon>Cephalotus</taxon>
    </lineage>
</organism>
<dbReference type="AlphaFoldDB" id="A0A1Q3C1G6"/>
<gene>
    <name evidence="2" type="ORF">CFOL_v3_17356</name>
</gene>
<proteinExistence type="predicted"/>
<dbReference type="PANTHER" id="PTHR33116:SF66">
    <property type="entry name" value="REVERSE TRANSCRIPTASE ZINC-BINDING DOMAIN-CONTAINING PROTEIN"/>
    <property type="match status" value="1"/>
</dbReference>
<dbReference type="OrthoDB" id="1740412at2759"/>
<accession>A0A1Q3C1G6</accession>
<dbReference type="PANTHER" id="PTHR33116">
    <property type="entry name" value="REVERSE TRANSCRIPTASE ZINC-BINDING DOMAIN-CONTAINING PROTEIN-RELATED-RELATED"/>
    <property type="match status" value="1"/>
</dbReference>
<feature type="domain" description="Reverse transcriptase zinc-binding" evidence="1">
    <location>
        <begin position="1"/>
        <end position="85"/>
    </location>
</feature>